<evidence type="ECO:0000256" key="5">
    <source>
        <dbReference type="PROSITE-ProRule" id="PRU00339"/>
    </source>
</evidence>
<feature type="repeat" description="TPR" evidence="5">
    <location>
        <begin position="282"/>
        <end position="315"/>
    </location>
</feature>
<dbReference type="PROSITE" id="PS50294">
    <property type="entry name" value="WD_REPEATS_REGION"/>
    <property type="match status" value="1"/>
</dbReference>
<dbReference type="SMART" id="SM00028">
    <property type="entry name" value="TPR"/>
    <property type="match status" value="3"/>
</dbReference>
<gene>
    <name evidence="8" type="ORF">DH2020_033031</name>
</gene>
<dbReference type="InterPro" id="IPR000270">
    <property type="entry name" value="PB1_dom"/>
</dbReference>
<accession>A0ABR0VHI4</accession>
<dbReference type="SMART" id="SM00320">
    <property type="entry name" value="WD40"/>
    <property type="match status" value="4"/>
</dbReference>
<dbReference type="InterPro" id="IPR015943">
    <property type="entry name" value="WD40/YVTN_repeat-like_dom_sf"/>
</dbReference>
<proteinExistence type="predicted"/>
<organism evidence="8 9">
    <name type="scientific">Rehmannia glutinosa</name>
    <name type="common">Chinese foxglove</name>
    <dbReference type="NCBI Taxonomy" id="99300"/>
    <lineage>
        <taxon>Eukaryota</taxon>
        <taxon>Viridiplantae</taxon>
        <taxon>Streptophyta</taxon>
        <taxon>Embryophyta</taxon>
        <taxon>Tracheophyta</taxon>
        <taxon>Spermatophyta</taxon>
        <taxon>Magnoliopsida</taxon>
        <taxon>eudicotyledons</taxon>
        <taxon>Gunneridae</taxon>
        <taxon>Pentapetalae</taxon>
        <taxon>asterids</taxon>
        <taxon>lamiids</taxon>
        <taxon>Lamiales</taxon>
        <taxon>Orobanchaceae</taxon>
        <taxon>Rehmannieae</taxon>
        <taxon>Rehmannia</taxon>
    </lineage>
</organism>
<feature type="region of interest" description="Disordered" evidence="6">
    <location>
        <begin position="441"/>
        <end position="464"/>
    </location>
</feature>
<dbReference type="PROSITE" id="PS51745">
    <property type="entry name" value="PB1"/>
    <property type="match status" value="1"/>
</dbReference>
<dbReference type="PROSITE" id="PS00678">
    <property type="entry name" value="WD_REPEATS_1"/>
    <property type="match status" value="1"/>
</dbReference>
<dbReference type="PANTHER" id="PTHR46183:SF8">
    <property type="entry name" value="PROTEIN CLMP1"/>
    <property type="match status" value="1"/>
</dbReference>
<sequence length="726" mass="81020">MPVDDPTSKSVWPSLMDKHSGAAVTRTVIAPGQGRMSSVGLRTEKLIIEFDRDDELFATAGVSRRIKIFEFSSVLNEATDVQCPVSEMFTRSKLSCLSWNKYIKNHIASSDYEGIVTVWDVTTRQVGSADHHIHYYDLRKTNQPLHIFSGHRKAVSYVKFLSNNELASASTDSTLRLWDVKENVPILQEMFEADLWSFFLYLQLRIFRGHANEKNFVGLTVNSEYIACGSETNEAISKPAACHRFISSDTDEAGEDASSYFISAVCWKSDSPTMLTANSQGTIKLKEEGNRRFQAKDYVGALQQYENALKLTPKTHPDRAVFHSNRAACLMQMKPIDYETVISECNLALQVQPRFVRALLRRARAFEAIGKYEMAMQDVQSLLIADPNHGDALEIAGRLRMALGPRQEAQQDLQSRPSPAALGASAVRGAPIAGLGPCLPARPVPKKQVSSPTVPSNKSEKLYPIPPIENGLETRNQLPKVVLKPSNGSSRPNVNASKDNLKEQLTHPSLQQVTVKYRPLKLVYDHDIRLAQMPVNCSFKVLREVVSKRFPMSKAVLIKYKDCDGDLVTITCSAELRLAESSVDNFIPKDPDTEKGEDSIGMLRLHIVEVSPEQEPPLLEEEEEKPLESEAAKGDENVSQSSVDAVDSEIDNTEKIAQKEKTEDGECKEVEMDDWLFEFAQLFRTHVGIDPDAHIDLHEVGMELCSEALEETVTSEEAQSLLTKLH</sequence>
<dbReference type="EMBL" id="JABTTQ020001224">
    <property type="protein sequence ID" value="KAK6133270.1"/>
    <property type="molecule type" value="Genomic_DNA"/>
</dbReference>
<feature type="compositionally biased region" description="Basic and acidic residues" evidence="6">
    <location>
        <begin position="652"/>
        <end position="665"/>
    </location>
</feature>
<comment type="caution">
    <text evidence="8">The sequence shown here is derived from an EMBL/GenBank/DDBJ whole genome shotgun (WGS) entry which is preliminary data.</text>
</comment>
<feature type="region of interest" description="Disordered" evidence="6">
    <location>
        <begin position="611"/>
        <end position="665"/>
    </location>
</feature>
<keyword evidence="3 5" id="KW-0802">TPR repeat</keyword>
<dbReference type="InterPro" id="IPR019734">
    <property type="entry name" value="TPR_rpt"/>
</dbReference>
<feature type="domain" description="PB1" evidence="7">
    <location>
        <begin position="510"/>
        <end position="592"/>
    </location>
</feature>
<keyword evidence="9" id="KW-1185">Reference proteome</keyword>
<dbReference type="PANTHER" id="PTHR46183">
    <property type="entry name" value="PROTEIN CLMP1"/>
    <property type="match status" value="1"/>
</dbReference>
<dbReference type="Pfam" id="PF00400">
    <property type="entry name" value="WD40"/>
    <property type="match status" value="1"/>
</dbReference>
<feature type="compositionally biased region" description="Basic and acidic residues" evidence="6">
    <location>
        <begin position="626"/>
        <end position="636"/>
    </location>
</feature>
<evidence type="ECO:0000256" key="6">
    <source>
        <dbReference type="SAM" id="MobiDB-lite"/>
    </source>
</evidence>
<dbReference type="Gene3D" id="1.25.40.10">
    <property type="entry name" value="Tetratricopeptide repeat domain"/>
    <property type="match status" value="1"/>
</dbReference>
<dbReference type="Pfam" id="PF00564">
    <property type="entry name" value="PB1"/>
    <property type="match status" value="1"/>
</dbReference>
<dbReference type="Proteomes" id="UP001318860">
    <property type="component" value="Unassembled WGS sequence"/>
</dbReference>
<evidence type="ECO:0000259" key="7">
    <source>
        <dbReference type="PROSITE" id="PS51745"/>
    </source>
</evidence>
<dbReference type="SUPFAM" id="SSF54277">
    <property type="entry name" value="CAD &amp; PB1 domains"/>
    <property type="match status" value="1"/>
</dbReference>
<keyword evidence="1 4" id="KW-0853">WD repeat</keyword>
<dbReference type="InterPro" id="IPR011990">
    <property type="entry name" value="TPR-like_helical_dom_sf"/>
</dbReference>
<feature type="compositionally biased region" description="Polar residues" evidence="6">
    <location>
        <begin position="448"/>
        <end position="457"/>
    </location>
</feature>
<feature type="repeat" description="WD" evidence="4">
    <location>
        <begin position="148"/>
        <end position="188"/>
    </location>
</feature>
<dbReference type="InterPro" id="IPR001680">
    <property type="entry name" value="WD40_rpt"/>
</dbReference>
<dbReference type="InterPro" id="IPR044517">
    <property type="entry name" value="PHOX1-4"/>
</dbReference>
<dbReference type="SUPFAM" id="SSF48452">
    <property type="entry name" value="TPR-like"/>
    <property type="match status" value="1"/>
</dbReference>
<dbReference type="PROSITE" id="PS50082">
    <property type="entry name" value="WD_REPEATS_2"/>
    <property type="match status" value="1"/>
</dbReference>
<dbReference type="PROSITE" id="PS50005">
    <property type="entry name" value="TPR"/>
    <property type="match status" value="2"/>
</dbReference>
<keyword evidence="2" id="KW-0677">Repeat</keyword>
<evidence type="ECO:0000256" key="2">
    <source>
        <dbReference type="ARBA" id="ARBA00022737"/>
    </source>
</evidence>
<dbReference type="InterPro" id="IPR053793">
    <property type="entry name" value="PB1-like"/>
</dbReference>
<evidence type="ECO:0000313" key="9">
    <source>
        <dbReference type="Proteomes" id="UP001318860"/>
    </source>
</evidence>
<reference evidence="8 9" key="1">
    <citation type="journal article" date="2021" name="Comput. Struct. Biotechnol. J.">
        <title>De novo genome assembly of the potent medicinal plant Rehmannia glutinosa using nanopore technology.</title>
        <authorList>
            <person name="Ma L."/>
            <person name="Dong C."/>
            <person name="Song C."/>
            <person name="Wang X."/>
            <person name="Zheng X."/>
            <person name="Niu Y."/>
            <person name="Chen S."/>
            <person name="Feng W."/>
        </authorList>
    </citation>
    <scope>NUCLEOTIDE SEQUENCE [LARGE SCALE GENOMIC DNA]</scope>
    <source>
        <strain evidence="8">DH-2019</strain>
    </source>
</reference>
<dbReference type="SUPFAM" id="SSF50978">
    <property type="entry name" value="WD40 repeat-like"/>
    <property type="match status" value="1"/>
</dbReference>
<evidence type="ECO:0000313" key="8">
    <source>
        <dbReference type="EMBL" id="KAK6133270.1"/>
    </source>
</evidence>
<dbReference type="CDD" id="cd05992">
    <property type="entry name" value="PB1"/>
    <property type="match status" value="1"/>
</dbReference>
<evidence type="ECO:0000256" key="1">
    <source>
        <dbReference type="ARBA" id="ARBA00022574"/>
    </source>
</evidence>
<dbReference type="Gene3D" id="3.10.20.90">
    <property type="entry name" value="Phosphatidylinositol 3-kinase Catalytic Subunit, Chain A, domain 1"/>
    <property type="match status" value="1"/>
</dbReference>
<evidence type="ECO:0000256" key="3">
    <source>
        <dbReference type="ARBA" id="ARBA00022803"/>
    </source>
</evidence>
<dbReference type="SMART" id="SM00666">
    <property type="entry name" value="PB1"/>
    <property type="match status" value="1"/>
</dbReference>
<dbReference type="InterPro" id="IPR036322">
    <property type="entry name" value="WD40_repeat_dom_sf"/>
</dbReference>
<feature type="repeat" description="TPR" evidence="5">
    <location>
        <begin position="356"/>
        <end position="389"/>
    </location>
</feature>
<dbReference type="InterPro" id="IPR019775">
    <property type="entry name" value="WD40_repeat_CS"/>
</dbReference>
<evidence type="ECO:0000256" key="4">
    <source>
        <dbReference type="PROSITE-ProRule" id="PRU00221"/>
    </source>
</evidence>
<name>A0ABR0VHI4_REHGL</name>
<dbReference type="Gene3D" id="2.130.10.10">
    <property type="entry name" value="YVTN repeat-like/Quinoprotein amine dehydrogenase"/>
    <property type="match status" value="2"/>
</dbReference>
<protein>
    <recommendedName>
        <fullName evidence="7">PB1 domain-containing protein</fullName>
    </recommendedName>
</protein>